<name>A0ABW5YD32_9SPHI</name>
<dbReference type="Gene3D" id="1.10.10.1320">
    <property type="entry name" value="Anti-sigma factor, zinc-finger domain"/>
    <property type="match status" value="1"/>
</dbReference>
<feature type="transmembrane region" description="Helical" evidence="1">
    <location>
        <begin position="101"/>
        <end position="119"/>
    </location>
</feature>
<protein>
    <submittedName>
        <fullName evidence="2">HEAT repeat domain-containing protein</fullName>
    </submittedName>
</protein>
<accession>A0ABW5YD32</accession>
<keyword evidence="1" id="KW-1133">Transmembrane helix</keyword>
<gene>
    <name evidence="2" type="ORF">ACFS5N_09570</name>
</gene>
<dbReference type="Pfam" id="PF13646">
    <property type="entry name" value="HEAT_2"/>
    <property type="match status" value="1"/>
</dbReference>
<dbReference type="Proteomes" id="UP001597557">
    <property type="component" value="Unassembled WGS sequence"/>
</dbReference>
<evidence type="ECO:0000313" key="3">
    <source>
        <dbReference type="Proteomes" id="UP001597557"/>
    </source>
</evidence>
<keyword evidence="1" id="KW-0472">Membrane</keyword>
<reference evidence="3" key="1">
    <citation type="journal article" date="2019" name="Int. J. Syst. Evol. Microbiol.">
        <title>The Global Catalogue of Microorganisms (GCM) 10K type strain sequencing project: providing services to taxonomists for standard genome sequencing and annotation.</title>
        <authorList>
            <consortium name="The Broad Institute Genomics Platform"/>
            <consortium name="The Broad Institute Genome Sequencing Center for Infectious Disease"/>
            <person name="Wu L."/>
            <person name="Ma J."/>
        </authorList>
    </citation>
    <scope>NUCLEOTIDE SEQUENCE [LARGE SCALE GENOMIC DNA]</scope>
    <source>
        <strain evidence="3">KCTC 22437</strain>
    </source>
</reference>
<keyword evidence="3" id="KW-1185">Reference proteome</keyword>
<dbReference type="InterPro" id="IPR041916">
    <property type="entry name" value="Anti_sigma_zinc_sf"/>
</dbReference>
<dbReference type="InterPro" id="IPR016024">
    <property type="entry name" value="ARM-type_fold"/>
</dbReference>
<evidence type="ECO:0000256" key="1">
    <source>
        <dbReference type="SAM" id="Phobius"/>
    </source>
</evidence>
<dbReference type="InterPro" id="IPR011989">
    <property type="entry name" value="ARM-like"/>
</dbReference>
<evidence type="ECO:0000313" key="2">
    <source>
        <dbReference type="EMBL" id="MFD2872716.1"/>
    </source>
</evidence>
<dbReference type="Gene3D" id="1.25.10.10">
    <property type="entry name" value="Leucine-rich Repeat Variant"/>
    <property type="match status" value="1"/>
</dbReference>
<dbReference type="RefSeq" id="WP_377184683.1">
    <property type="nucleotide sequence ID" value="NZ_JBHUPD010000002.1"/>
</dbReference>
<proteinExistence type="predicted"/>
<comment type="caution">
    <text evidence="2">The sequence shown here is derived from an EMBL/GenBank/DDBJ whole genome shotgun (WGS) entry which is preliminary data.</text>
</comment>
<dbReference type="SUPFAM" id="SSF48371">
    <property type="entry name" value="ARM repeat"/>
    <property type="match status" value="1"/>
</dbReference>
<keyword evidence="1" id="KW-0812">Transmembrane</keyword>
<dbReference type="EMBL" id="JBHUPD010000002">
    <property type="protein sequence ID" value="MFD2872716.1"/>
    <property type="molecule type" value="Genomic_DNA"/>
</dbReference>
<sequence>MKCEHYREMFLDQKHGMLGEAEQAALQQHLNSCAACREELAAVQLIWNKLGEIAMPEPSEKMELKFHAMLNDFKQAASEPGKLTSWKERVKQLWQLQYRMPLAYAILAVVLGIGATLLLQSNSRQQQQLQAMQTQLHELKQTMMLAMLDNPLASERIKAVSYTSDIKQPDKMVIEALLETLNNDPNVNVRLSTLEALSQMGNYPEVRSGLIQSITTQDSPLVQTTIADVMLKLQEKRAVHPFKELLKQKDLDEVVRQKIKTTIGKLI</sequence>
<organism evidence="2 3">
    <name type="scientific">Mucilaginibacter ximonensis</name>
    <dbReference type="NCBI Taxonomy" id="538021"/>
    <lineage>
        <taxon>Bacteria</taxon>
        <taxon>Pseudomonadati</taxon>
        <taxon>Bacteroidota</taxon>
        <taxon>Sphingobacteriia</taxon>
        <taxon>Sphingobacteriales</taxon>
        <taxon>Sphingobacteriaceae</taxon>
        <taxon>Mucilaginibacter</taxon>
    </lineage>
</organism>